<dbReference type="AlphaFoldDB" id="A0A328APC3"/>
<protein>
    <submittedName>
        <fullName evidence="2">Uncharacterized protein</fullName>
    </submittedName>
</protein>
<name>A0A328APC3_9CAUL</name>
<proteinExistence type="predicted"/>
<evidence type="ECO:0000313" key="3">
    <source>
        <dbReference type="Proteomes" id="UP000249725"/>
    </source>
</evidence>
<keyword evidence="3" id="KW-1185">Reference proteome</keyword>
<accession>A0A328APC3</accession>
<feature type="transmembrane region" description="Helical" evidence="1">
    <location>
        <begin position="32"/>
        <end position="52"/>
    </location>
</feature>
<evidence type="ECO:0000256" key="1">
    <source>
        <dbReference type="SAM" id="Phobius"/>
    </source>
</evidence>
<reference evidence="3" key="1">
    <citation type="submission" date="2018-05" db="EMBL/GenBank/DDBJ databases">
        <authorList>
            <person name="Li X."/>
        </authorList>
    </citation>
    <scope>NUCLEOTIDE SEQUENCE [LARGE SCALE GENOMIC DNA]</scope>
    <source>
        <strain evidence="3">YIM 73061</strain>
    </source>
</reference>
<dbReference type="Proteomes" id="UP000249725">
    <property type="component" value="Unassembled WGS sequence"/>
</dbReference>
<dbReference type="EMBL" id="QFYR01000001">
    <property type="protein sequence ID" value="RAK56437.1"/>
    <property type="molecule type" value="Genomic_DNA"/>
</dbReference>
<dbReference type="OrthoDB" id="9943128at2"/>
<evidence type="ECO:0000313" key="2">
    <source>
        <dbReference type="EMBL" id="RAK56437.1"/>
    </source>
</evidence>
<comment type="caution">
    <text evidence="2">The sequence shown here is derived from an EMBL/GenBank/DDBJ whole genome shotgun (WGS) entry which is preliminary data.</text>
</comment>
<gene>
    <name evidence="2" type="ORF">DJ018_00150</name>
</gene>
<sequence length="69" mass="7550">MPAVIVRRRLGSRSAKVNYHVSRWYWRNRARLAVTAAFSVACVLGVAASIGAHSLGLEHGRGQAEYAAR</sequence>
<keyword evidence="1" id="KW-0812">Transmembrane</keyword>
<keyword evidence="1" id="KW-1133">Transmembrane helix</keyword>
<organism evidence="2 3">
    <name type="scientific">Phenylobacterium deserti</name>
    <dbReference type="NCBI Taxonomy" id="1914756"/>
    <lineage>
        <taxon>Bacteria</taxon>
        <taxon>Pseudomonadati</taxon>
        <taxon>Pseudomonadota</taxon>
        <taxon>Alphaproteobacteria</taxon>
        <taxon>Caulobacterales</taxon>
        <taxon>Caulobacteraceae</taxon>
        <taxon>Phenylobacterium</taxon>
    </lineage>
</organism>
<keyword evidence="1" id="KW-0472">Membrane</keyword>